<name>A0A832G8K9_9BACT</name>
<evidence type="ECO:0000313" key="1">
    <source>
        <dbReference type="EMBL" id="HGT49316.1"/>
    </source>
</evidence>
<comment type="caution">
    <text evidence="1">The sequence shown here is derived from an EMBL/GenBank/DDBJ whole genome shotgun (WGS) entry which is preliminary data.</text>
</comment>
<protein>
    <submittedName>
        <fullName evidence="1">Uncharacterized protein</fullName>
    </submittedName>
</protein>
<gene>
    <name evidence="1" type="ORF">ENS56_14855</name>
</gene>
<dbReference type="AlphaFoldDB" id="A0A832G8K9"/>
<accession>A0A832G8K9</accession>
<organism evidence="1">
    <name type="scientific">Ignavibacterium album</name>
    <dbReference type="NCBI Taxonomy" id="591197"/>
    <lineage>
        <taxon>Bacteria</taxon>
        <taxon>Pseudomonadati</taxon>
        <taxon>Ignavibacteriota</taxon>
        <taxon>Ignavibacteria</taxon>
        <taxon>Ignavibacteriales</taxon>
        <taxon>Ignavibacteriaceae</taxon>
        <taxon>Ignavibacterium</taxon>
    </lineage>
</organism>
<dbReference type="InterPro" id="IPR013783">
    <property type="entry name" value="Ig-like_fold"/>
</dbReference>
<dbReference type="EMBL" id="DSVI01000027">
    <property type="protein sequence ID" value="HGT49316.1"/>
    <property type="molecule type" value="Genomic_DNA"/>
</dbReference>
<sequence length="134" mass="15363">MWIKNNVNLIIERGKYYTIKDTITLEGTGFITGKGYLNISQGGDIKINSWNKSVFKGREGNHPKIYWGKFPNSANVTSYKIYRRKGETSFTHIGTVSPNSPRYFIDNTVTILDRPEPFATFYRIQTLTESVKSI</sequence>
<dbReference type="Gene3D" id="2.60.40.10">
    <property type="entry name" value="Immunoglobulins"/>
    <property type="match status" value="1"/>
</dbReference>
<reference evidence="1" key="1">
    <citation type="journal article" date="2020" name="mSystems">
        <title>Genome- and Community-Level Interaction Insights into Carbon Utilization and Element Cycling Functions of Hydrothermarchaeota in Hydrothermal Sediment.</title>
        <authorList>
            <person name="Zhou Z."/>
            <person name="Liu Y."/>
            <person name="Xu W."/>
            <person name="Pan J."/>
            <person name="Luo Z.H."/>
            <person name="Li M."/>
        </authorList>
    </citation>
    <scope>NUCLEOTIDE SEQUENCE [LARGE SCALE GENOMIC DNA]</scope>
    <source>
        <strain evidence="1">SpSt-500</strain>
    </source>
</reference>
<proteinExistence type="predicted"/>